<evidence type="ECO:0000256" key="1">
    <source>
        <dbReference type="SAM" id="MobiDB-lite"/>
    </source>
</evidence>
<organism evidence="2 3">
    <name type="scientific">Mycena pura</name>
    <dbReference type="NCBI Taxonomy" id="153505"/>
    <lineage>
        <taxon>Eukaryota</taxon>
        <taxon>Fungi</taxon>
        <taxon>Dikarya</taxon>
        <taxon>Basidiomycota</taxon>
        <taxon>Agaricomycotina</taxon>
        <taxon>Agaricomycetes</taxon>
        <taxon>Agaricomycetidae</taxon>
        <taxon>Agaricales</taxon>
        <taxon>Marasmiineae</taxon>
        <taxon>Mycenaceae</taxon>
        <taxon>Mycena</taxon>
    </lineage>
</organism>
<dbReference type="AlphaFoldDB" id="A0AAD6Y8Q6"/>
<evidence type="ECO:0000313" key="2">
    <source>
        <dbReference type="EMBL" id="KAJ7202573.1"/>
    </source>
</evidence>
<evidence type="ECO:0000313" key="3">
    <source>
        <dbReference type="Proteomes" id="UP001219525"/>
    </source>
</evidence>
<name>A0AAD6Y8Q6_9AGAR</name>
<sequence length="193" mass="21094">MSRAHLHTRPILSFRVDFCVRCWASGDWYGAGAGQGRLDVAGGGEGAGLLARVVGRMWCGGYSRPKHAWAVRHWLRLWRGGVDRSEDKRTGSLSLHRRGVVWGEDKLSCSEWDPVSAASSDLHILCPIIITPCIDAEGQEGSIGADEPEGTPGCLGPGERKPKCSRQTLGENARLREQCQPPETCSSTGRMRR</sequence>
<keyword evidence="3" id="KW-1185">Reference proteome</keyword>
<proteinExistence type="predicted"/>
<feature type="region of interest" description="Disordered" evidence="1">
    <location>
        <begin position="139"/>
        <end position="193"/>
    </location>
</feature>
<protein>
    <submittedName>
        <fullName evidence="2">Uncharacterized protein</fullName>
    </submittedName>
</protein>
<dbReference type="Proteomes" id="UP001219525">
    <property type="component" value="Unassembled WGS sequence"/>
</dbReference>
<accession>A0AAD6Y8Q6</accession>
<feature type="compositionally biased region" description="Polar residues" evidence="1">
    <location>
        <begin position="181"/>
        <end position="193"/>
    </location>
</feature>
<reference evidence="2" key="1">
    <citation type="submission" date="2023-03" db="EMBL/GenBank/DDBJ databases">
        <title>Massive genome expansion in bonnet fungi (Mycena s.s.) driven by repeated elements and novel gene families across ecological guilds.</title>
        <authorList>
            <consortium name="Lawrence Berkeley National Laboratory"/>
            <person name="Harder C.B."/>
            <person name="Miyauchi S."/>
            <person name="Viragh M."/>
            <person name="Kuo A."/>
            <person name="Thoen E."/>
            <person name="Andreopoulos B."/>
            <person name="Lu D."/>
            <person name="Skrede I."/>
            <person name="Drula E."/>
            <person name="Henrissat B."/>
            <person name="Morin E."/>
            <person name="Kohler A."/>
            <person name="Barry K."/>
            <person name="LaButti K."/>
            <person name="Morin E."/>
            <person name="Salamov A."/>
            <person name="Lipzen A."/>
            <person name="Mereny Z."/>
            <person name="Hegedus B."/>
            <person name="Baldrian P."/>
            <person name="Stursova M."/>
            <person name="Weitz H."/>
            <person name="Taylor A."/>
            <person name="Grigoriev I.V."/>
            <person name="Nagy L.G."/>
            <person name="Martin F."/>
            <person name="Kauserud H."/>
        </authorList>
    </citation>
    <scope>NUCLEOTIDE SEQUENCE</scope>
    <source>
        <strain evidence="2">9144</strain>
    </source>
</reference>
<comment type="caution">
    <text evidence="2">The sequence shown here is derived from an EMBL/GenBank/DDBJ whole genome shotgun (WGS) entry which is preliminary data.</text>
</comment>
<dbReference type="EMBL" id="JARJCW010000054">
    <property type="protein sequence ID" value="KAJ7202573.1"/>
    <property type="molecule type" value="Genomic_DNA"/>
</dbReference>
<gene>
    <name evidence="2" type="ORF">GGX14DRAFT_399347</name>
</gene>